<keyword evidence="1" id="KW-0732">Signal</keyword>
<accession>A0A2B7X694</accession>
<feature type="chain" id="PRO_5013287531" description="Ubiquitin 3 binding protein But2 C-terminal domain-containing protein" evidence="1">
    <location>
        <begin position="20"/>
        <end position="225"/>
    </location>
</feature>
<evidence type="ECO:0000313" key="2">
    <source>
        <dbReference type="EMBL" id="PGH04272.1"/>
    </source>
</evidence>
<proteinExistence type="predicted"/>
<sequence>MHLWQTSLLLAATGTLVSALPASTNSLQARYTECAANTQWYVCAKNKFVGCCSVDPCDMDDGCPEDGNNGPPAPPTCKPGSETRIFGPEMQAVENGKVRPEIGTDFSVSRTGSTAHDQQMTFKNIPTNAKRCSLGWYAPTDSTFTVDGNGQTYISLVQDDGTLKEIGLANFENWPGSEPAVDHPVTSTDCQETLTFRLHLNPKAKDGEVLLVQNSKSGFYLTPVC</sequence>
<keyword evidence="3" id="KW-1185">Reference proteome</keyword>
<organism evidence="2 3">
    <name type="scientific">Blastomyces parvus</name>
    <dbReference type="NCBI Taxonomy" id="2060905"/>
    <lineage>
        <taxon>Eukaryota</taxon>
        <taxon>Fungi</taxon>
        <taxon>Dikarya</taxon>
        <taxon>Ascomycota</taxon>
        <taxon>Pezizomycotina</taxon>
        <taxon>Eurotiomycetes</taxon>
        <taxon>Eurotiomycetidae</taxon>
        <taxon>Onygenales</taxon>
        <taxon>Ajellomycetaceae</taxon>
        <taxon>Blastomyces</taxon>
    </lineage>
</organism>
<feature type="signal peptide" evidence="1">
    <location>
        <begin position="1"/>
        <end position="19"/>
    </location>
</feature>
<evidence type="ECO:0008006" key="4">
    <source>
        <dbReference type="Google" id="ProtNLM"/>
    </source>
</evidence>
<dbReference type="Proteomes" id="UP000224080">
    <property type="component" value="Unassembled WGS sequence"/>
</dbReference>
<dbReference type="EMBL" id="PDNC01000040">
    <property type="protein sequence ID" value="PGH04272.1"/>
    <property type="molecule type" value="Genomic_DNA"/>
</dbReference>
<dbReference type="OrthoDB" id="5431298at2759"/>
<evidence type="ECO:0000313" key="3">
    <source>
        <dbReference type="Proteomes" id="UP000224080"/>
    </source>
</evidence>
<name>A0A2B7X694_9EURO</name>
<reference evidence="2 3" key="1">
    <citation type="submission" date="2017-10" db="EMBL/GenBank/DDBJ databases">
        <title>Comparative genomics in systemic dimorphic fungi from Ajellomycetaceae.</title>
        <authorList>
            <person name="Munoz J.F."/>
            <person name="Mcewen J.G."/>
            <person name="Clay O.K."/>
            <person name="Cuomo C.A."/>
        </authorList>
    </citation>
    <scope>NUCLEOTIDE SEQUENCE [LARGE SCALE GENOMIC DNA]</scope>
    <source>
        <strain evidence="2 3">UAMH130</strain>
    </source>
</reference>
<comment type="caution">
    <text evidence="2">The sequence shown here is derived from an EMBL/GenBank/DDBJ whole genome shotgun (WGS) entry which is preliminary data.</text>
</comment>
<dbReference type="AlphaFoldDB" id="A0A2B7X694"/>
<protein>
    <recommendedName>
        <fullName evidence="4">Ubiquitin 3 binding protein But2 C-terminal domain-containing protein</fullName>
    </recommendedName>
</protein>
<gene>
    <name evidence="2" type="ORF">GX51_03617</name>
</gene>
<evidence type="ECO:0000256" key="1">
    <source>
        <dbReference type="SAM" id="SignalP"/>
    </source>
</evidence>